<reference evidence="6 7" key="1">
    <citation type="submission" date="2016-11" db="EMBL/GenBank/DDBJ databases">
        <title>Mixed transmission modes and dynamic genome evolution in an obligate animal-bacterial symbiosis.</title>
        <authorList>
            <person name="Russell S.L."/>
            <person name="Corbett-Detig R.B."/>
            <person name="Cavanaugh C.M."/>
        </authorList>
    </citation>
    <scope>NUCLEOTIDE SEQUENCE [LARGE SCALE GENOMIC DNA]</scope>
    <source>
        <strain evidence="6">Sveles-Q1</strain>
    </source>
</reference>
<proteinExistence type="predicted"/>
<dbReference type="InterPro" id="IPR029787">
    <property type="entry name" value="Nucleotide_cyclase"/>
</dbReference>
<dbReference type="SUPFAM" id="SSF55073">
    <property type="entry name" value="Nucleotide cyclase"/>
    <property type="match status" value="1"/>
</dbReference>
<dbReference type="InterPro" id="IPR029151">
    <property type="entry name" value="Sensor-like_sf"/>
</dbReference>
<keyword evidence="7" id="KW-1185">Reference proteome</keyword>
<evidence type="ECO:0000256" key="1">
    <source>
        <dbReference type="ARBA" id="ARBA00001946"/>
    </source>
</evidence>
<dbReference type="AlphaFoldDB" id="A0A1T2L7H4"/>
<dbReference type="PANTHER" id="PTHR45138:SF9">
    <property type="entry name" value="DIGUANYLATE CYCLASE DGCM-RELATED"/>
    <property type="match status" value="1"/>
</dbReference>
<accession>A0A1T2L7H4</accession>
<keyword evidence="4" id="KW-0472">Membrane</keyword>
<dbReference type="Proteomes" id="UP000191110">
    <property type="component" value="Unassembled WGS sequence"/>
</dbReference>
<dbReference type="EC" id="2.7.7.65" evidence="2"/>
<dbReference type="CDD" id="cd01949">
    <property type="entry name" value="GGDEF"/>
    <property type="match status" value="1"/>
</dbReference>
<dbReference type="InterPro" id="IPR029150">
    <property type="entry name" value="dCache_3"/>
</dbReference>
<evidence type="ECO:0000256" key="3">
    <source>
        <dbReference type="ARBA" id="ARBA00034247"/>
    </source>
</evidence>
<dbReference type="FunFam" id="3.30.70.270:FF:000001">
    <property type="entry name" value="Diguanylate cyclase domain protein"/>
    <property type="match status" value="1"/>
</dbReference>
<evidence type="ECO:0000313" key="7">
    <source>
        <dbReference type="Proteomes" id="UP000191110"/>
    </source>
</evidence>
<dbReference type="InterPro" id="IPR050469">
    <property type="entry name" value="Diguanylate_Cyclase"/>
</dbReference>
<feature type="transmembrane region" description="Helical" evidence="4">
    <location>
        <begin position="292"/>
        <end position="314"/>
    </location>
</feature>
<sequence length="498" mass="56605">MNLQQKALAIVIPLITLLTAGYSYFVYVTTSEHIEQIVATEREQLHQQHTHYFKMMIDQRYQHELRQLLITPGLVDVFARQDRAALLDLADPVWRLLRAENPNVARLHFHRADGTSLLRVHLPRRYGDDIAALRPMLQTIHANHQPISAVEMGRHGLFYRVMQPIMVDGNYLGAVELGLSMKFVTNALRHMLGIESLILIGHKALEAYDAPIDDTVRLGDYILWSSSSDIRKGLDALQKGFDINQDANVITHGTQTHLLHTSHMPTIEGSPKAAMLFVQDLTPYIEKRNHTLFGAIISAVLVVVIFIITLRLTLSPLLSNLVATNRKLSEKIDEVTRLSITDPLTQIFNRVQFNHSLSNAITLAERYNTPFSLLMFDLDHFKRINDDYGHPAGDRVLIQTTEIVTRLLRSNDTFARWGGEEFMVILPHQGVDEGRIVAEKIRTLIADHSFDGIEHVTLSVGITQYREGDDIEQILHRVDINLYHAKQQGRNQTIADQD</sequence>
<dbReference type="SMART" id="SM00267">
    <property type="entry name" value="GGDEF"/>
    <property type="match status" value="1"/>
</dbReference>
<comment type="cofactor">
    <cofactor evidence="1">
        <name>Mg(2+)</name>
        <dbReference type="ChEBI" id="CHEBI:18420"/>
    </cofactor>
</comment>
<keyword evidence="4" id="KW-0812">Transmembrane</keyword>
<organism evidence="6 7">
    <name type="scientific">Solemya pervernicosa gill symbiont</name>
    <dbReference type="NCBI Taxonomy" id="642797"/>
    <lineage>
        <taxon>Bacteria</taxon>
        <taxon>Pseudomonadati</taxon>
        <taxon>Pseudomonadota</taxon>
        <taxon>Gammaproteobacteria</taxon>
        <taxon>sulfur-oxidizing symbionts</taxon>
    </lineage>
</organism>
<keyword evidence="4" id="KW-1133">Transmembrane helix</keyword>
<dbReference type="PANTHER" id="PTHR45138">
    <property type="entry name" value="REGULATORY COMPONENTS OF SENSORY TRANSDUCTION SYSTEM"/>
    <property type="match status" value="1"/>
</dbReference>
<evidence type="ECO:0000313" key="6">
    <source>
        <dbReference type="EMBL" id="OOZ41010.1"/>
    </source>
</evidence>
<dbReference type="Pfam" id="PF14827">
    <property type="entry name" value="dCache_3"/>
    <property type="match status" value="1"/>
</dbReference>
<dbReference type="NCBIfam" id="TIGR00254">
    <property type="entry name" value="GGDEF"/>
    <property type="match status" value="1"/>
</dbReference>
<evidence type="ECO:0000256" key="4">
    <source>
        <dbReference type="SAM" id="Phobius"/>
    </source>
</evidence>
<dbReference type="InterPro" id="IPR000160">
    <property type="entry name" value="GGDEF_dom"/>
</dbReference>
<evidence type="ECO:0000256" key="2">
    <source>
        <dbReference type="ARBA" id="ARBA00012528"/>
    </source>
</evidence>
<dbReference type="Pfam" id="PF00990">
    <property type="entry name" value="GGDEF"/>
    <property type="match status" value="1"/>
</dbReference>
<dbReference type="EMBL" id="MPRL01000015">
    <property type="protein sequence ID" value="OOZ41010.1"/>
    <property type="molecule type" value="Genomic_DNA"/>
</dbReference>
<gene>
    <name evidence="6" type="ORF">BOW53_05665</name>
</gene>
<dbReference type="GO" id="GO:0052621">
    <property type="term" value="F:diguanylate cyclase activity"/>
    <property type="evidence" value="ECO:0007669"/>
    <property type="project" value="UniProtKB-EC"/>
</dbReference>
<name>A0A1T2L7H4_9GAMM</name>
<feature type="domain" description="GGDEF" evidence="5">
    <location>
        <begin position="369"/>
        <end position="498"/>
    </location>
</feature>
<evidence type="ECO:0000259" key="5">
    <source>
        <dbReference type="PROSITE" id="PS50887"/>
    </source>
</evidence>
<comment type="catalytic activity">
    <reaction evidence="3">
        <text>2 GTP = 3',3'-c-di-GMP + 2 diphosphate</text>
        <dbReference type="Rhea" id="RHEA:24898"/>
        <dbReference type="ChEBI" id="CHEBI:33019"/>
        <dbReference type="ChEBI" id="CHEBI:37565"/>
        <dbReference type="ChEBI" id="CHEBI:58805"/>
        <dbReference type="EC" id="2.7.7.65"/>
    </reaction>
</comment>
<dbReference type="Gene3D" id="3.30.70.270">
    <property type="match status" value="1"/>
</dbReference>
<protein>
    <recommendedName>
        <fullName evidence="2">diguanylate cyclase</fullName>
        <ecNumber evidence="2">2.7.7.65</ecNumber>
    </recommendedName>
</protein>
<dbReference type="SUPFAM" id="SSF103190">
    <property type="entry name" value="Sensory domain-like"/>
    <property type="match status" value="1"/>
</dbReference>
<dbReference type="InterPro" id="IPR043128">
    <property type="entry name" value="Rev_trsase/Diguanyl_cyclase"/>
</dbReference>
<comment type="caution">
    <text evidence="6">The sequence shown here is derived from an EMBL/GenBank/DDBJ whole genome shotgun (WGS) entry which is preliminary data.</text>
</comment>
<dbReference type="PROSITE" id="PS50887">
    <property type="entry name" value="GGDEF"/>
    <property type="match status" value="1"/>
</dbReference>